<protein>
    <submittedName>
        <fullName evidence="1">Glycosyltransferase</fullName>
        <ecNumber evidence="1">2.4.-.-</ecNumber>
    </submittedName>
</protein>
<dbReference type="Gene3D" id="3.40.50.2000">
    <property type="entry name" value="Glycogen Phosphorylase B"/>
    <property type="match status" value="2"/>
</dbReference>
<gene>
    <name evidence="1" type="ORF">RI845_05250</name>
</gene>
<keyword evidence="1" id="KW-0808">Transferase</keyword>
<dbReference type="GO" id="GO:0016757">
    <property type="term" value="F:glycosyltransferase activity"/>
    <property type="evidence" value="ECO:0007669"/>
    <property type="project" value="UniProtKB-KW"/>
</dbReference>
<accession>A0ABY9TLH1</accession>
<dbReference type="CDD" id="cd03801">
    <property type="entry name" value="GT4_PimA-like"/>
    <property type="match status" value="1"/>
</dbReference>
<dbReference type="Pfam" id="PF13692">
    <property type="entry name" value="Glyco_trans_1_4"/>
    <property type="match status" value="1"/>
</dbReference>
<keyword evidence="1" id="KW-0328">Glycosyltransferase</keyword>
<reference evidence="2" key="1">
    <citation type="submission" date="2023-09" db="EMBL/GenBank/DDBJ databases">
        <authorList>
            <person name="Li S."/>
            <person name="Li X."/>
            <person name="Zhang C."/>
            <person name="Zhao Z."/>
        </authorList>
    </citation>
    <scope>NUCLEOTIDE SEQUENCE [LARGE SCALE GENOMIC DNA]</scope>
    <source>
        <strain evidence="2">SQ345</strain>
    </source>
</reference>
<name>A0ABY9TLH1_9GAMM</name>
<dbReference type="SUPFAM" id="SSF53756">
    <property type="entry name" value="UDP-Glycosyltransferase/glycogen phosphorylase"/>
    <property type="match status" value="1"/>
</dbReference>
<dbReference type="EMBL" id="CP134146">
    <property type="protein sequence ID" value="WNC69555.1"/>
    <property type="molecule type" value="Genomic_DNA"/>
</dbReference>
<dbReference type="EC" id="2.4.-.-" evidence="1"/>
<evidence type="ECO:0000313" key="1">
    <source>
        <dbReference type="EMBL" id="WNC69555.1"/>
    </source>
</evidence>
<sequence length="386" mass="43555">MKKLLFVHDHIFIRGQDNNIYSQGGFPKQLWSKYFDCFSKIDVIARCSDEVEVNTEPYVLSTAGNVFFHFVKKISSPKTLLKNFSSVSSIIENKVRTSEYVIARLPSENGLLAAYYAKKYKKPLLIEVVGCAWDSLWHYGGTFSKFYAFISYARTKMAIKTSDYVLYVTKEYLQEKYPANEFAKVVSASNVAINNQITVASPLYEKDYSTIKVGLIGNFKTRYKGVHTAIEAINLLNNKGVNATLYILGKGDKSEYLELAEKLGVGNKVVFCDPVPSGKPVLDWIDNIDLYIQPSLTEGLPRSLIEAMSRGRLCIGSKVGGIPELLSADFLHQPNNAEDLSNVIFNTMQKDLNEISLTNINKSKSYNQSTIYQRRLSFFNQFSNSK</sequence>
<evidence type="ECO:0000313" key="2">
    <source>
        <dbReference type="Proteomes" id="UP001248581"/>
    </source>
</evidence>
<dbReference type="Proteomes" id="UP001248581">
    <property type="component" value="Chromosome"/>
</dbReference>
<dbReference type="RefSeq" id="WP_348388697.1">
    <property type="nucleotide sequence ID" value="NZ_CP134146.1"/>
</dbReference>
<proteinExistence type="predicted"/>
<organism evidence="1 2">
    <name type="scientific">Thalassotalea nanhaiensis</name>
    <dbReference type="NCBI Taxonomy" id="3065648"/>
    <lineage>
        <taxon>Bacteria</taxon>
        <taxon>Pseudomonadati</taxon>
        <taxon>Pseudomonadota</taxon>
        <taxon>Gammaproteobacteria</taxon>
        <taxon>Alteromonadales</taxon>
        <taxon>Colwelliaceae</taxon>
        <taxon>Thalassotalea</taxon>
    </lineage>
</organism>
<keyword evidence="2" id="KW-1185">Reference proteome</keyword>
<dbReference type="PANTHER" id="PTHR12526">
    <property type="entry name" value="GLYCOSYLTRANSFERASE"/>
    <property type="match status" value="1"/>
</dbReference>